<evidence type="ECO:0000313" key="3">
    <source>
        <dbReference type="Proteomes" id="UP000509418"/>
    </source>
</evidence>
<proteinExistence type="predicted"/>
<feature type="compositionally biased region" description="Pro residues" evidence="1">
    <location>
        <begin position="116"/>
        <end position="126"/>
    </location>
</feature>
<reference evidence="2 3" key="1">
    <citation type="submission" date="2020-06" db="EMBL/GenBank/DDBJ databases">
        <title>Genome mining for natural products.</title>
        <authorList>
            <person name="Zhang B."/>
            <person name="Shi J."/>
            <person name="Ge H."/>
        </authorList>
    </citation>
    <scope>NUCLEOTIDE SEQUENCE [LARGE SCALE GENOMIC DNA]</scope>
    <source>
        <strain evidence="2 3">NA02069</strain>
    </source>
</reference>
<keyword evidence="3" id="KW-1185">Reference proteome</keyword>
<accession>A0A7H8TKN7</accession>
<evidence type="ECO:0000313" key="2">
    <source>
        <dbReference type="EMBL" id="QKZ23817.1"/>
    </source>
</evidence>
<dbReference type="AlphaFoldDB" id="A0A7H8TKN7"/>
<dbReference type="EMBL" id="CP056041">
    <property type="protein sequence ID" value="QKZ23817.1"/>
    <property type="molecule type" value="Genomic_DNA"/>
</dbReference>
<protein>
    <submittedName>
        <fullName evidence="2">Uncharacterized protein</fullName>
    </submittedName>
</protein>
<dbReference type="RefSeq" id="WP_176578432.1">
    <property type="nucleotide sequence ID" value="NZ_CBDRGH010000060.1"/>
</dbReference>
<sequence length="136" mass="15200">MNGLISDLVAAGAPMKVVLPLLLFMMLIRTIAAAIAKVAKAMHPGESSDAVTMQENRIQHRQWKAQRRDWNRRARASRRAHIRAGLRARYHRHRTARYVDGQIVLPALVLPPDEPLPPLAPEPRALPVPLHGTGQH</sequence>
<name>A0A7H8TKN7_STRCX</name>
<gene>
    <name evidence="2" type="ORF">HUT05_44560</name>
</gene>
<dbReference type="Proteomes" id="UP000509418">
    <property type="component" value="Chromosome"/>
</dbReference>
<evidence type="ECO:0000256" key="1">
    <source>
        <dbReference type="SAM" id="MobiDB-lite"/>
    </source>
</evidence>
<feature type="region of interest" description="Disordered" evidence="1">
    <location>
        <begin position="116"/>
        <end position="136"/>
    </location>
</feature>
<organism evidence="2 3">
    <name type="scientific">Streptomyces chartreusis</name>
    <dbReference type="NCBI Taxonomy" id="1969"/>
    <lineage>
        <taxon>Bacteria</taxon>
        <taxon>Bacillati</taxon>
        <taxon>Actinomycetota</taxon>
        <taxon>Actinomycetes</taxon>
        <taxon>Kitasatosporales</taxon>
        <taxon>Streptomycetaceae</taxon>
        <taxon>Streptomyces</taxon>
    </lineage>
</organism>